<keyword evidence="2" id="KW-1133">Transmembrane helix</keyword>
<keyword evidence="2" id="KW-0472">Membrane</keyword>
<feature type="region of interest" description="Disordered" evidence="1">
    <location>
        <begin position="137"/>
        <end position="169"/>
    </location>
</feature>
<dbReference type="EMBL" id="BLXT01004484">
    <property type="protein sequence ID" value="GFO13337.1"/>
    <property type="molecule type" value="Genomic_DNA"/>
</dbReference>
<name>A0AAV4B2L6_9GAST</name>
<protein>
    <submittedName>
        <fullName evidence="3">Uncharacterized protein</fullName>
    </submittedName>
</protein>
<keyword evidence="2" id="KW-0812">Transmembrane</keyword>
<comment type="caution">
    <text evidence="3">The sequence shown here is derived from an EMBL/GenBank/DDBJ whole genome shotgun (WGS) entry which is preliminary data.</text>
</comment>
<sequence>MKNKVKPVHNKVISGRGADGEVRTSDRRVASDLKATPRDVPGEATFSLSDCKNSSAYGGLALLHSPIRDAAPCVPTGGRKSPLPPWNASLLKFLIRPCTPLGLQSRICLNQSVVYGTIIGLVWFLYIASPQKGDLRLSGSTSGQGAGGKARTRGRMVPADLRADSSAKP</sequence>
<proteinExistence type="predicted"/>
<accession>A0AAV4B2L6</accession>
<feature type="transmembrane region" description="Helical" evidence="2">
    <location>
        <begin position="112"/>
        <end position="128"/>
    </location>
</feature>
<gene>
    <name evidence="3" type="ORF">PoB_003984200</name>
</gene>
<keyword evidence="4" id="KW-1185">Reference proteome</keyword>
<dbReference type="AlphaFoldDB" id="A0AAV4B2L6"/>
<dbReference type="Proteomes" id="UP000735302">
    <property type="component" value="Unassembled WGS sequence"/>
</dbReference>
<evidence type="ECO:0000313" key="4">
    <source>
        <dbReference type="Proteomes" id="UP000735302"/>
    </source>
</evidence>
<feature type="region of interest" description="Disordered" evidence="1">
    <location>
        <begin position="1"/>
        <end position="25"/>
    </location>
</feature>
<evidence type="ECO:0000313" key="3">
    <source>
        <dbReference type="EMBL" id="GFO13337.1"/>
    </source>
</evidence>
<evidence type="ECO:0000256" key="2">
    <source>
        <dbReference type="SAM" id="Phobius"/>
    </source>
</evidence>
<reference evidence="3 4" key="1">
    <citation type="journal article" date="2021" name="Elife">
        <title>Chloroplast acquisition without the gene transfer in kleptoplastic sea slugs, Plakobranchus ocellatus.</title>
        <authorList>
            <person name="Maeda T."/>
            <person name="Takahashi S."/>
            <person name="Yoshida T."/>
            <person name="Shimamura S."/>
            <person name="Takaki Y."/>
            <person name="Nagai Y."/>
            <person name="Toyoda A."/>
            <person name="Suzuki Y."/>
            <person name="Arimoto A."/>
            <person name="Ishii H."/>
            <person name="Satoh N."/>
            <person name="Nishiyama T."/>
            <person name="Hasebe M."/>
            <person name="Maruyama T."/>
            <person name="Minagawa J."/>
            <person name="Obokata J."/>
            <person name="Shigenobu S."/>
        </authorList>
    </citation>
    <scope>NUCLEOTIDE SEQUENCE [LARGE SCALE GENOMIC DNA]</scope>
</reference>
<organism evidence="3 4">
    <name type="scientific">Plakobranchus ocellatus</name>
    <dbReference type="NCBI Taxonomy" id="259542"/>
    <lineage>
        <taxon>Eukaryota</taxon>
        <taxon>Metazoa</taxon>
        <taxon>Spiralia</taxon>
        <taxon>Lophotrochozoa</taxon>
        <taxon>Mollusca</taxon>
        <taxon>Gastropoda</taxon>
        <taxon>Heterobranchia</taxon>
        <taxon>Euthyneura</taxon>
        <taxon>Panpulmonata</taxon>
        <taxon>Sacoglossa</taxon>
        <taxon>Placobranchoidea</taxon>
        <taxon>Plakobranchidae</taxon>
        <taxon>Plakobranchus</taxon>
    </lineage>
</organism>
<evidence type="ECO:0000256" key="1">
    <source>
        <dbReference type="SAM" id="MobiDB-lite"/>
    </source>
</evidence>